<feature type="compositionally biased region" description="Pro residues" evidence="1">
    <location>
        <begin position="8"/>
        <end position="17"/>
    </location>
</feature>
<accession>A0AAV4KB60</accession>
<sequence length="226" mass="23959">MLGMSPRAPLPPPPPPAELRSWPDRDARTADRARALGELGRRLLGPGRLVAFLLVFGLLQLGWGLIGVLLVSLADPLDVFEVLFAVFSAALGTGAFVPGVWLTVRGLRRDRVVRERLVQWALLDRHGPTDARLRAPALSACWLVLSFVMCAAGLWAGFAVPAGTTRDDGGYGLVAYGMGVALILWTTGLTGLVKAVGHYRFAVRLTAPRPAGPDARSASSGPLPPG</sequence>
<keyword evidence="2" id="KW-0812">Transmembrane</keyword>
<proteinExistence type="predicted"/>
<feature type="transmembrane region" description="Helical" evidence="2">
    <location>
        <begin position="170"/>
        <end position="193"/>
    </location>
</feature>
<dbReference type="AlphaFoldDB" id="A0AAV4KB60"/>
<evidence type="ECO:0000256" key="1">
    <source>
        <dbReference type="SAM" id="MobiDB-lite"/>
    </source>
</evidence>
<name>A0AAV4KB60_9ACTN</name>
<feature type="transmembrane region" description="Helical" evidence="2">
    <location>
        <begin position="135"/>
        <end position="158"/>
    </location>
</feature>
<keyword evidence="2" id="KW-0472">Membrane</keyword>
<evidence type="ECO:0000313" key="4">
    <source>
        <dbReference type="Proteomes" id="UP000642014"/>
    </source>
</evidence>
<gene>
    <name evidence="3" type="ORF">GCM10010497_07450</name>
</gene>
<evidence type="ECO:0000313" key="3">
    <source>
        <dbReference type="EMBL" id="GGR08187.1"/>
    </source>
</evidence>
<feature type="transmembrane region" description="Helical" evidence="2">
    <location>
        <begin position="49"/>
        <end position="70"/>
    </location>
</feature>
<dbReference type="Proteomes" id="UP000642014">
    <property type="component" value="Unassembled WGS sequence"/>
</dbReference>
<reference evidence="3 4" key="1">
    <citation type="journal article" date="2014" name="Int. J. Syst. Evol. Microbiol.">
        <title>Complete genome sequence of Corynebacterium casei LMG S-19264T (=DSM 44701T), isolated from a smear-ripened cheese.</title>
        <authorList>
            <consortium name="US DOE Joint Genome Institute (JGI-PGF)"/>
            <person name="Walter F."/>
            <person name="Albersmeier A."/>
            <person name="Kalinowski J."/>
            <person name="Ruckert C."/>
        </authorList>
    </citation>
    <scope>NUCLEOTIDE SEQUENCE [LARGE SCALE GENOMIC DNA]</scope>
    <source>
        <strain evidence="3 4">JCM 4205</strain>
    </source>
</reference>
<protein>
    <submittedName>
        <fullName evidence="3">Uncharacterized protein</fullName>
    </submittedName>
</protein>
<feature type="transmembrane region" description="Helical" evidence="2">
    <location>
        <begin position="82"/>
        <end position="104"/>
    </location>
</feature>
<evidence type="ECO:0000256" key="2">
    <source>
        <dbReference type="SAM" id="Phobius"/>
    </source>
</evidence>
<keyword evidence="2" id="KW-1133">Transmembrane helix</keyword>
<comment type="caution">
    <text evidence="3">The sequence shown here is derived from an EMBL/GenBank/DDBJ whole genome shotgun (WGS) entry which is preliminary data.</text>
</comment>
<organism evidence="3 4">
    <name type="scientific">Streptomyces cinereoruber</name>
    <dbReference type="NCBI Taxonomy" id="67260"/>
    <lineage>
        <taxon>Bacteria</taxon>
        <taxon>Bacillati</taxon>
        <taxon>Actinomycetota</taxon>
        <taxon>Actinomycetes</taxon>
        <taxon>Kitasatosporales</taxon>
        <taxon>Streptomycetaceae</taxon>
        <taxon>Streptomyces</taxon>
    </lineage>
</organism>
<dbReference type="EMBL" id="BMSJ01000001">
    <property type="protein sequence ID" value="GGR08187.1"/>
    <property type="molecule type" value="Genomic_DNA"/>
</dbReference>
<feature type="region of interest" description="Disordered" evidence="1">
    <location>
        <begin position="1"/>
        <end position="23"/>
    </location>
</feature>